<feature type="binding site" evidence="4">
    <location>
        <position position="41"/>
    </location>
    <ligand>
        <name>ATP</name>
        <dbReference type="ChEBI" id="CHEBI:30616"/>
    </ligand>
</feature>
<evidence type="ECO:0000313" key="9">
    <source>
        <dbReference type="Proteomes" id="UP000683000"/>
    </source>
</evidence>
<evidence type="ECO:0000256" key="5">
    <source>
        <dbReference type="RuleBase" id="RU000304"/>
    </source>
</evidence>
<dbReference type="AlphaFoldDB" id="A0A8I3ACP4"/>
<dbReference type="InterPro" id="IPR011009">
    <property type="entry name" value="Kinase-like_dom_sf"/>
</dbReference>
<dbReference type="GO" id="GO:0005524">
    <property type="term" value="F:ATP binding"/>
    <property type="evidence" value="ECO:0007669"/>
    <property type="project" value="UniProtKB-UniRule"/>
</dbReference>
<proteinExistence type="inferred from homology"/>
<dbReference type="Gene3D" id="1.10.510.10">
    <property type="entry name" value="Transferase(Phosphotransferase) domain 1"/>
    <property type="match status" value="1"/>
</dbReference>
<keyword evidence="2 4" id="KW-0547">Nucleotide-binding</keyword>
<dbReference type="Pfam" id="PF00069">
    <property type="entry name" value="Pkinase"/>
    <property type="match status" value="1"/>
</dbReference>
<organism evidence="8 9">
    <name type="scientific">Boletus reticuloceps</name>
    <dbReference type="NCBI Taxonomy" id="495285"/>
    <lineage>
        <taxon>Eukaryota</taxon>
        <taxon>Fungi</taxon>
        <taxon>Dikarya</taxon>
        <taxon>Basidiomycota</taxon>
        <taxon>Agaricomycotina</taxon>
        <taxon>Agaricomycetes</taxon>
        <taxon>Agaricomycetidae</taxon>
        <taxon>Boletales</taxon>
        <taxon>Boletineae</taxon>
        <taxon>Boletaceae</taxon>
        <taxon>Boletoideae</taxon>
        <taxon>Boletus</taxon>
    </lineage>
</organism>
<keyword evidence="8" id="KW-0808">Transferase</keyword>
<dbReference type="PROSITE" id="PS00108">
    <property type="entry name" value="PROTEIN_KINASE_ST"/>
    <property type="match status" value="1"/>
</dbReference>
<evidence type="ECO:0000256" key="2">
    <source>
        <dbReference type="ARBA" id="ARBA00022741"/>
    </source>
</evidence>
<evidence type="ECO:0000256" key="1">
    <source>
        <dbReference type="ARBA" id="ARBA00012513"/>
    </source>
</evidence>
<sequence>MELGTLKYKVAPYGKALLGSGAYGIVYRATEGGSGRPAALKISRVSKTVLRPILRYEARILQHLRSHPAIPAVYGYVQWEHFEYLAMELLGPSVAEKQKDGAAVMVKTVIQLLDQSLGALQHIHSLGIVHRDIKPENILCTLDDPARVKLIDFGISKPFSSHRQSKHDPLKDRRHIMGSLYWASLNSHNGEDLAPRDDLESLALVALFLLRGNLPWKPRPHKESRLRSQEVTRILKSGPALFAGFPNVFGELLTYSRSLTYDQLPDYDALRASFADLANELGYSNKGPLDWTPCCPHPTTLALEEPEVSIPDEDEDEDECGDSDDDLGEDSYFNWDIDVWDRQGERDKDLTLPAEQEAELDEITPVIGDVIES</sequence>
<keyword evidence="9" id="KW-1185">Reference proteome</keyword>
<dbReference type="SUPFAM" id="SSF56112">
    <property type="entry name" value="Protein kinase-like (PK-like)"/>
    <property type="match status" value="1"/>
</dbReference>
<feature type="domain" description="Protein kinase" evidence="7">
    <location>
        <begin position="12"/>
        <end position="300"/>
    </location>
</feature>
<feature type="compositionally biased region" description="Acidic residues" evidence="6">
    <location>
        <begin position="308"/>
        <end position="329"/>
    </location>
</feature>
<keyword evidence="8" id="KW-0418">Kinase</keyword>
<dbReference type="InterPro" id="IPR008271">
    <property type="entry name" value="Ser/Thr_kinase_AS"/>
</dbReference>
<dbReference type="SMART" id="SM00220">
    <property type="entry name" value="S_TKc"/>
    <property type="match status" value="1"/>
</dbReference>
<feature type="region of interest" description="Disordered" evidence="6">
    <location>
        <begin position="308"/>
        <end position="331"/>
    </location>
</feature>
<dbReference type="PROSITE" id="PS50011">
    <property type="entry name" value="PROTEIN_KINASE_DOM"/>
    <property type="match status" value="1"/>
</dbReference>
<dbReference type="InterPro" id="IPR050235">
    <property type="entry name" value="CK1_Ser-Thr_kinase"/>
</dbReference>
<comment type="caution">
    <text evidence="8">The sequence shown here is derived from an EMBL/GenBank/DDBJ whole genome shotgun (WGS) entry which is preliminary data.</text>
</comment>
<dbReference type="PROSITE" id="PS00107">
    <property type="entry name" value="PROTEIN_KINASE_ATP"/>
    <property type="match status" value="1"/>
</dbReference>
<dbReference type="InterPro" id="IPR017441">
    <property type="entry name" value="Protein_kinase_ATP_BS"/>
</dbReference>
<keyword evidence="3 4" id="KW-0067">ATP-binding</keyword>
<evidence type="ECO:0000256" key="3">
    <source>
        <dbReference type="ARBA" id="ARBA00022840"/>
    </source>
</evidence>
<name>A0A8I3ACP4_9AGAM</name>
<dbReference type="EC" id="2.7.11.1" evidence="1"/>
<evidence type="ECO:0000256" key="4">
    <source>
        <dbReference type="PROSITE-ProRule" id="PRU10141"/>
    </source>
</evidence>
<protein>
    <recommendedName>
        <fullName evidence="1">non-specific serine/threonine protein kinase</fullName>
        <ecNumber evidence="1">2.7.11.1</ecNumber>
    </recommendedName>
</protein>
<evidence type="ECO:0000259" key="7">
    <source>
        <dbReference type="PROSITE" id="PS50011"/>
    </source>
</evidence>
<evidence type="ECO:0000313" key="8">
    <source>
        <dbReference type="EMBL" id="KAG6380543.1"/>
    </source>
</evidence>
<dbReference type="PANTHER" id="PTHR11909">
    <property type="entry name" value="CASEIN KINASE-RELATED"/>
    <property type="match status" value="1"/>
</dbReference>
<evidence type="ECO:0000256" key="6">
    <source>
        <dbReference type="SAM" id="MobiDB-lite"/>
    </source>
</evidence>
<comment type="similarity">
    <text evidence="5">Belongs to the protein kinase superfamily.</text>
</comment>
<keyword evidence="5" id="KW-0723">Serine/threonine-protein kinase</keyword>
<gene>
    <name evidence="8" type="ORF">JVT61DRAFT_4902</name>
</gene>
<dbReference type="OrthoDB" id="6511923at2759"/>
<accession>A0A8I3ACP4</accession>
<reference evidence="8" key="1">
    <citation type="submission" date="2021-03" db="EMBL/GenBank/DDBJ databases">
        <title>Evolutionary innovations through gain and loss of genes in the ectomycorrhizal Boletales.</title>
        <authorList>
            <person name="Wu G."/>
            <person name="Miyauchi S."/>
            <person name="Morin E."/>
            <person name="Yang Z.-L."/>
            <person name="Xu J."/>
            <person name="Martin F.M."/>
        </authorList>
    </citation>
    <scope>NUCLEOTIDE SEQUENCE</scope>
    <source>
        <strain evidence="8">BR01</strain>
    </source>
</reference>
<dbReference type="Proteomes" id="UP000683000">
    <property type="component" value="Unassembled WGS sequence"/>
</dbReference>
<dbReference type="InterPro" id="IPR000719">
    <property type="entry name" value="Prot_kinase_dom"/>
</dbReference>
<dbReference type="GO" id="GO:0004674">
    <property type="term" value="F:protein serine/threonine kinase activity"/>
    <property type="evidence" value="ECO:0007669"/>
    <property type="project" value="UniProtKB-KW"/>
</dbReference>
<dbReference type="EMBL" id="JAGFBS010000002">
    <property type="protein sequence ID" value="KAG6380543.1"/>
    <property type="molecule type" value="Genomic_DNA"/>
</dbReference>